<evidence type="ECO:0000313" key="3">
    <source>
        <dbReference type="Proteomes" id="UP001175228"/>
    </source>
</evidence>
<protein>
    <submittedName>
        <fullName evidence="2">Uncharacterized protein</fullName>
    </submittedName>
</protein>
<sequence>MHSSYLQMSRLQSPVRFALLQFTNFDRDNALGLRPSSASLGSASVPLRMKHNPSSKNPVRRPVYYRTHRHSYESPLESVLDTPVTRAISATVSAHTATSYHKAYYSMILISGLHNDCLEDSKSGESRDMECGDEVVPNFAATKDLPSRFVNRPTKSHNAWTWMIVSIYTGIVQSLLLANSK</sequence>
<reference evidence="2" key="1">
    <citation type="submission" date="2023-06" db="EMBL/GenBank/DDBJ databases">
        <authorList>
            <consortium name="Lawrence Berkeley National Laboratory"/>
            <person name="Ahrendt S."/>
            <person name="Sahu N."/>
            <person name="Indic B."/>
            <person name="Wong-Bajracharya J."/>
            <person name="Merenyi Z."/>
            <person name="Ke H.-M."/>
            <person name="Monk M."/>
            <person name="Kocsube S."/>
            <person name="Drula E."/>
            <person name="Lipzen A."/>
            <person name="Balint B."/>
            <person name="Henrissat B."/>
            <person name="Andreopoulos B."/>
            <person name="Martin F.M."/>
            <person name="Harder C.B."/>
            <person name="Rigling D."/>
            <person name="Ford K.L."/>
            <person name="Foster G.D."/>
            <person name="Pangilinan J."/>
            <person name="Papanicolaou A."/>
            <person name="Barry K."/>
            <person name="LaButti K."/>
            <person name="Viragh M."/>
            <person name="Koriabine M."/>
            <person name="Yan M."/>
            <person name="Riley R."/>
            <person name="Champramary S."/>
            <person name="Plett K.L."/>
            <person name="Tsai I.J."/>
            <person name="Slot J."/>
            <person name="Sipos G."/>
            <person name="Plett J."/>
            <person name="Nagy L.G."/>
            <person name="Grigoriev I.V."/>
        </authorList>
    </citation>
    <scope>NUCLEOTIDE SEQUENCE</scope>
    <source>
        <strain evidence="2">HWK02</strain>
    </source>
</reference>
<keyword evidence="3" id="KW-1185">Reference proteome</keyword>
<evidence type="ECO:0000256" key="1">
    <source>
        <dbReference type="SAM" id="Phobius"/>
    </source>
</evidence>
<gene>
    <name evidence="2" type="ORF">EDD18DRAFT_1427726</name>
</gene>
<dbReference type="Proteomes" id="UP001175228">
    <property type="component" value="Unassembled WGS sequence"/>
</dbReference>
<proteinExistence type="predicted"/>
<dbReference type="EMBL" id="JAUEPU010000005">
    <property type="protein sequence ID" value="KAK0502504.1"/>
    <property type="molecule type" value="Genomic_DNA"/>
</dbReference>
<dbReference type="AlphaFoldDB" id="A0AA39QIY3"/>
<organism evidence="2 3">
    <name type="scientific">Armillaria luteobubalina</name>
    <dbReference type="NCBI Taxonomy" id="153913"/>
    <lineage>
        <taxon>Eukaryota</taxon>
        <taxon>Fungi</taxon>
        <taxon>Dikarya</taxon>
        <taxon>Basidiomycota</taxon>
        <taxon>Agaricomycotina</taxon>
        <taxon>Agaricomycetes</taxon>
        <taxon>Agaricomycetidae</taxon>
        <taxon>Agaricales</taxon>
        <taxon>Marasmiineae</taxon>
        <taxon>Physalacriaceae</taxon>
        <taxon>Armillaria</taxon>
    </lineage>
</organism>
<keyword evidence="1" id="KW-0812">Transmembrane</keyword>
<name>A0AA39QIY3_9AGAR</name>
<comment type="caution">
    <text evidence="2">The sequence shown here is derived from an EMBL/GenBank/DDBJ whole genome shotgun (WGS) entry which is preliminary data.</text>
</comment>
<evidence type="ECO:0000313" key="2">
    <source>
        <dbReference type="EMBL" id="KAK0502504.1"/>
    </source>
</evidence>
<accession>A0AA39QIY3</accession>
<feature type="transmembrane region" description="Helical" evidence="1">
    <location>
        <begin position="159"/>
        <end position="178"/>
    </location>
</feature>
<keyword evidence="1" id="KW-0472">Membrane</keyword>
<keyword evidence="1" id="KW-1133">Transmembrane helix</keyword>